<accession>A0AAE1NQ72</accession>
<protein>
    <submittedName>
        <fullName evidence="3">Uncharacterized protein</fullName>
    </submittedName>
</protein>
<reference evidence="3" key="1">
    <citation type="submission" date="2023-11" db="EMBL/GenBank/DDBJ databases">
        <title>Genome assemblies of two species of porcelain crab, Petrolisthes cinctipes and Petrolisthes manimaculis (Anomura: Porcellanidae).</title>
        <authorList>
            <person name="Angst P."/>
        </authorList>
    </citation>
    <scope>NUCLEOTIDE SEQUENCE</scope>
    <source>
        <strain evidence="3">PB745_02</strain>
        <tissue evidence="3">Gill</tissue>
    </source>
</reference>
<feature type="transmembrane region" description="Helical" evidence="2">
    <location>
        <begin position="64"/>
        <end position="82"/>
    </location>
</feature>
<feature type="region of interest" description="Disordered" evidence="1">
    <location>
        <begin position="1"/>
        <end position="35"/>
    </location>
</feature>
<name>A0AAE1NQ72_9EUCA</name>
<evidence type="ECO:0000313" key="4">
    <source>
        <dbReference type="EMBL" id="KAK4296404.1"/>
    </source>
</evidence>
<evidence type="ECO:0000256" key="2">
    <source>
        <dbReference type="SAM" id="Phobius"/>
    </source>
</evidence>
<dbReference type="EMBL" id="JAWZYT010004603">
    <property type="protein sequence ID" value="KAK4293242.1"/>
    <property type="molecule type" value="Genomic_DNA"/>
</dbReference>
<evidence type="ECO:0000256" key="1">
    <source>
        <dbReference type="SAM" id="MobiDB-lite"/>
    </source>
</evidence>
<dbReference type="AlphaFoldDB" id="A0AAE1NQ72"/>
<keyword evidence="5" id="KW-1185">Reference proteome</keyword>
<evidence type="ECO:0000313" key="3">
    <source>
        <dbReference type="EMBL" id="KAK4293242.1"/>
    </source>
</evidence>
<dbReference type="EMBL" id="JAWZYT010003863">
    <property type="protein sequence ID" value="KAK4296404.1"/>
    <property type="molecule type" value="Genomic_DNA"/>
</dbReference>
<keyword evidence="2" id="KW-1133">Transmembrane helix</keyword>
<proteinExistence type="predicted"/>
<gene>
    <name evidence="4" type="ORF">Pmani_031100</name>
    <name evidence="3" type="ORF">Pmani_034054</name>
</gene>
<sequence length="83" mass="9325">MRAPQHEVPTRTSHSSRPSSLNHPPPGGRDSESESGHRSVFLVRSPVWIQPLVCWVLLPVWQPLLLPLMLPLCWGLSVVVMLQ</sequence>
<evidence type="ECO:0000313" key="5">
    <source>
        <dbReference type="Proteomes" id="UP001292094"/>
    </source>
</evidence>
<keyword evidence="2" id="KW-0472">Membrane</keyword>
<keyword evidence="2" id="KW-0812">Transmembrane</keyword>
<feature type="compositionally biased region" description="Low complexity" evidence="1">
    <location>
        <begin position="10"/>
        <end position="22"/>
    </location>
</feature>
<dbReference type="Proteomes" id="UP001292094">
    <property type="component" value="Unassembled WGS sequence"/>
</dbReference>
<comment type="caution">
    <text evidence="3">The sequence shown here is derived from an EMBL/GenBank/DDBJ whole genome shotgun (WGS) entry which is preliminary data.</text>
</comment>
<organism evidence="3 5">
    <name type="scientific">Petrolisthes manimaculis</name>
    <dbReference type="NCBI Taxonomy" id="1843537"/>
    <lineage>
        <taxon>Eukaryota</taxon>
        <taxon>Metazoa</taxon>
        <taxon>Ecdysozoa</taxon>
        <taxon>Arthropoda</taxon>
        <taxon>Crustacea</taxon>
        <taxon>Multicrustacea</taxon>
        <taxon>Malacostraca</taxon>
        <taxon>Eumalacostraca</taxon>
        <taxon>Eucarida</taxon>
        <taxon>Decapoda</taxon>
        <taxon>Pleocyemata</taxon>
        <taxon>Anomura</taxon>
        <taxon>Galatheoidea</taxon>
        <taxon>Porcellanidae</taxon>
        <taxon>Petrolisthes</taxon>
    </lineage>
</organism>